<dbReference type="InterPro" id="IPR011105">
    <property type="entry name" value="Cell_wall_hydrolase_SleB"/>
</dbReference>
<dbReference type="EMBL" id="RYFI01000011">
    <property type="protein sequence ID" value="RXF73050.1"/>
    <property type="molecule type" value="Genomic_DNA"/>
</dbReference>
<keyword evidence="4" id="KW-1185">Reference proteome</keyword>
<evidence type="ECO:0000313" key="4">
    <source>
        <dbReference type="Proteomes" id="UP000289708"/>
    </source>
</evidence>
<dbReference type="AlphaFoldDB" id="A0A4Q0MHQ4"/>
<comment type="caution">
    <text evidence="3">The sequence shown here is derived from an EMBL/GenBank/DDBJ whole genome shotgun (WGS) entry which is preliminary data.</text>
</comment>
<dbReference type="Pfam" id="PF07486">
    <property type="entry name" value="Hydrolase_2"/>
    <property type="match status" value="1"/>
</dbReference>
<dbReference type="Proteomes" id="UP000289708">
    <property type="component" value="Unassembled WGS sequence"/>
</dbReference>
<feature type="non-terminal residue" evidence="3">
    <location>
        <position position="1"/>
    </location>
</feature>
<sequence length="204" mass="23011">ALPVREPLAARMGREIEGRMTARAPLTPSRSAAAEGETVASRGDLDGDGKIETRLSHRVLIPEAELARAEQCLAEAIYFEARGESREGQYAVAQVVMNRVRSGYYPADVCGVVYQNRNRLNACQFSFACDRIPDRVTNKYAWNIATAIARDVTRGGAWLPEVGDATHYHATYVRPYWLRDMVKEDRIGRHIFYRVRWRAPLADV</sequence>
<evidence type="ECO:0000313" key="3">
    <source>
        <dbReference type="EMBL" id="RXF73050.1"/>
    </source>
</evidence>
<evidence type="ECO:0000256" key="1">
    <source>
        <dbReference type="SAM" id="MobiDB-lite"/>
    </source>
</evidence>
<feature type="region of interest" description="Disordered" evidence="1">
    <location>
        <begin position="20"/>
        <end position="45"/>
    </location>
</feature>
<feature type="domain" description="Cell wall hydrolase SleB" evidence="2">
    <location>
        <begin position="83"/>
        <end position="193"/>
    </location>
</feature>
<dbReference type="Gene3D" id="1.10.10.2520">
    <property type="entry name" value="Cell wall hydrolase SleB, domain 1"/>
    <property type="match status" value="1"/>
</dbReference>
<dbReference type="InterPro" id="IPR042047">
    <property type="entry name" value="SleB_dom1"/>
</dbReference>
<name>A0A4Q0MHQ4_9HYPH</name>
<proteinExistence type="predicted"/>
<organism evidence="3 4">
    <name type="scientific">Hansschlegelia zhihuaiae</name>
    <dbReference type="NCBI Taxonomy" id="405005"/>
    <lineage>
        <taxon>Bacteria</taxon>
        <taxon>Pseudomonadati</taxon>
        <taxon>Pseudomonadota</taxon>
        <taxon>Alphaproteobacteria</taxon>
        <taxon>Hyphomicrobiales</taxon>
        <taxon>Methylopilaceae</taxon>
        <taxon>Hansschlegelia</taxon>
    </lineage>
</organism>
<evidence type="ECO:0000259" key="2">
    <source>
        <dbReference type="Pfam" id="PF07486"/>
    </source>
</evidence>
<keyword evidence="3" id="KW-0378">Hydrolase</keyword>
<dbReference type="RefSeq" id="WP_164919595.1">
    <property type="nucleotide sequence ID" value="NZ_RYFI01000011.1"/>
</dbReference>
<gene>
    <name evidence="3" type="ORF">EK403_12855</name>
</gene>
<dbReference type="GO" id="GO:0016787">
    <property type="term" value="F:hydrolase activity"/>
    <property type="evidence" value="ECO:0007669"/>
    <property type="project" value="UniProtKB-KW"/>
</dbReference>
<protein>
    <submittedName>
        <fullName evidence="3">Cell wall hydrolase</fullName>
    </submittedName>
</protein>
<accession>A0A4Q0MHQ4</accession>
<reference evidence="3 4" key="1">
    <citation type="submission" date="2018-12" db="EMBL/GenBank/DDBJ databases">
        <title>bacterium Hansschlegelia zhihuaiae S113.</title>
        <authorList>
            <person name="He J."/>
        </authorList>
    </citation>
    <scope>NUCLEOTIDE SEQUENCE [LARGE SCALE GENOMIC DNA]</scope>
    <source>
        <strain evidence="3 4">S 113</strain>
    </source>
</reference>